<gene>
    <name evidence="5" type="primary">LOC106477542</name>
</gene>
<keyword evidence="4" id="KW-1185">Reference proteome</keyword>
<keyword evidence="2" id="KW-0808">Transferase</keyword>
<feature type="domain" description="Sulfotransferase" evidence="3">
    <location>
        <begin position="273"/>
        <end position="309"/>
    </location>
</feature>
<accession>A0ABM1C3K7</accession>
<feature type="domain" description="Sulfotransferase" evidence="3">
    <location>
        <begin position="37"/>
        <end position="233"/>
    </location>
</feature>
<dbReference type="RefSeq" id="XP_013793546.1">
    <property type="nucleotide sequence ID" value="XM_013938092.2"/>
</dbReference>
<dbReference type="InterPro" id="IPR000863">
    <property type="entry name" value="Sulfotransferase_dom"/>
</dbReference>
<name>A0ABM1C3K7_LIMPO</name>
<evidence type="ECO:0000313" key="4">
    <source>
        <dbReference type="Proteomes" id="UP000694941"/>
    </source>
</evidence>
<proteinExistence type="inferred from homology"/>
<evidence type="ECO:0000256" key="1">
    <source>
        <dbReference type="ARBA" id="ARBA00005771"/>
    </source>
</evidence>
<dbReference type="SUPFAM" id="SSF52540">
    <property type="entry name" value="P-loop containing nucleoside triphosphate hydrolases"/>
    <property type="match status" value="1"/>
</dbReference>
<evidence type="ECO:0000256" key="2">
    <source>
        <dbReference type="ARBA" id="ARBA00022679"/>
    </source>
</evidence>
<dbReference type="Pfam" id="PF00685">
    <property type="entry name" value="Sulfotransfer_1"/>
    <property type="match status" value="2"/>
</dbReference>
<dbReference type="PANTHER" id="PTHR11783">
    <property type="entry name" value="SULFOTRANSFERASE SULT"/>
    <property type="match status" value="1"/>
</dbReference>
<reference evidence="5" key="1">
    <citation type="submission" date="2025-08" db="UniProtKB">
        <authorList>
            <consortium name="RefSeq"/>
        </authorList>
    </citation>
    <scope>IDENTIFICATION</scope>
    <source>
        <tissue evidence="5">Muscle</tissue>
    </source>
</reference>
<organism evidence="4 5">
    <name type="scientific">Limulus polyphemus</name>
    <name type="common">Atlantic horseshoe crab</name>
    <dbReference type="NCBI Taxonomy" id="6850"/>
    <lineage>
        <taxon>Eukaryota</taxon>
        <taxon>Metazoa</taxon>
        <taxon>Ecdysozoa</taxon>
        <taxon>Arthropoda</taxon>
        <taxon>Chelicerata</taxon>
        <taxon>Merostomata</taxon>
        <taxon>Xiphosura</taxon>
        <taxon>Limulidae</taxon>
        <taxon>Limulus</taxon>
    </lineage>
</organism>
<dbReference type="Proteomes" id="UP000694941">
    <property type="component" value="Unplaced"/>
</dbReference>
<sequence length="320" mass="37349">MDPVTKTPAIQEVDGFFIPKMFSPDAFRDTLKYRPRDDDVFIVTYPKCGTTWVQHIVMSIFKKGEPIANFLEFQRSTPFLEMTGPKAAEFMLRPGAIKTHLPFHLQPYSPKAKFIYVARNPKDCCVSFFHHMKMFPGYEFQDGCFDDFFELFINGFVDFGDYFDHLLSWYEHRNDPNVLFITYEEIKADTEASVMKMAGFLGKEYVTMLENDPSIMKNILYYTSIEYMKKNTNKHLADFLMAPPDLLLADPNLPDGLRYFITHVKNLNVPPPKESTFIRKGIVGDWKNYLSPEQSERLAKKFKEKTKGTDIPKLWPDMFH</sequence>
<dbReference type="GeneID" id="106477542"/>
<comment type="similarity">
    <text evidence="1">Belongs to the sulfotransferase 1 family.</text>
</comment>
<dbReference type="InterPro" id="IPR027417">
    <property type="entry name" value="P-loop_NTPase"/>
</dbReference>
<dbReference type="Gene3D" id="3.40.50.300">
    <property type="entry name" value="P-loop containing nucleotide triphosphate hydrolases"/>
    <property type="match status" value="1"/>
</dbReference>
<evidence type="ECO:0000313" key="5">
    <source>
        <dbReference type="RefSeq" id="XP_013793546.1"/>
    </source>
</evidence>
<protein>
    <submittedName>
        <fullName evidence="5">Sulfotransferase 1C2-like</fullName>
    </submittedName>
</protein>
<evidence type="ECO:0000259" key="3">
    <source>
        <dbReference type="Pfam" id="PF00685"/>
    </source>
</evidence>